<dbReference type="Gene3D" id="1.20.120.1630">
    <property type="match status" value="1"/>
</dbReference>
<name>A0ABD1Z0P0_9MARC</name>
<dbReference type="PROSITE" id="PS50244">
    <property type="entry name" value="S5A_REDUCTASE"/>
    <property type="match status" value="1"/>
</dbReference>
<dbReference type="EMBL" id="JBHFFA010000003">
    <property type="protein sequence ID" value="KAL2635167.1"/>
    <property type="molecule type" value="Genomic_DNA"/>
</dbReference>
<organism evidence="1 2">
    <name type="scientific">Riccia fluitans</name>
    <dbReference type="NCBI Taxonomy" id="41844"/>
    <lineage>
        <taxon>Eukaryota</taxon>
        <taxon>Viridiplantae</taxon>
        <taxon>Streptophyta</taxon>
        <taxon>Embryophyta</taxon>
        <taxon>Marchantiophyta</taxon>
        <taxon>Marchantiopsida</taxon>
        <taxon>Marchantiidae</taxon>
        <taxon>Marchantiales</taxon>
        <taxon>Ricciaceae</taxon>
        <taxon>Riccia</taxon>
    </lineage>
</organism>
<dbReference type="PANTHER" id="PTHR32251:SF23">
    <property type="entry name" value="3-OXO-5-ALPHA-STEROID 4-DEHYDROGENASE (DUF1295)"/>
    <property type="match status" value="1"/>
</dbReference>
<dbReference type="PANTHER" id="PTHR32251">
    <property type="entry name" value="3-OXO-5-ALPHA-STEROID 4-DEHYDROGENASE"/>
    <property type="match status" value="1"/>
</dbReference>
<accession>A0ABD1Z0P0</accession>
<evidence type="ECO:0008006" key="3">
    <source>
        <dbReference type="Google" id="ProtNLM"/>
    </source>
</evidence>
<dbReference type="Pfam" id="PF06966">
    <property type="entry name" value="DUF1295"/>
    <property type="match status" value="1"/>
</dbReference>
<keyword evidence="2" id="KW-1185">Reference proteome</keyword>
<evidence type="ECO:0000313" key="1">
    <source>
        <dbReference type="EMBL" id="KAL2635167.1"/>
    </source>
</evidence>
<dbReference type="Proteomes" id="UP001605036">
    <property type="component" value="Unassembled WGS sequence"/>
</dbReference>
<gene>
    <name evidence="1" type="ORF">R1flu_006646</name>
</gene>
<protein>
    <recommendedName>
        <fullName evidence="3">Steroid 5-alpha reductase C-terminal domain-containing protein</fullName>
    </recommendedName>
</protein>
<reference evidence="1 2" key="1">
    <citation type="submission" date="2024-09" db="EMBL/GenBank/DDBJ databases">
        <title>Chromosome-scale assembly of Riccia fluitans.</title>
        <authorList>
            <person name="Paukszto L."/>
            <person name="Sawicki J."/>
            <person name="Karawczyk K."/>
            <person name="Piernik-Szablinska J."/>
            <person name="Szczecinska M."/>
            <person name="Mazdziarz M."/>
        </authorList>
    </citation>
    <scope>NUCLEOTIDE SEQUENCE [LARGE SCALE GENOMIC DNA]</scope>
    <source>
        <strain evidence="1">Rf_01</strain>
        <tissue evidence="1">Aerial parts of the thallus</tissue>
    </source>
</reference>
<evidence type="ECO:0000313" key="2">
    <source>
        <dbReference type="Proteomes" id="UP001605036"/>
    </source>
</evidence>
<dbReference type="InterPro" id="IPR010721">
    <property type="entry name" value="UstE-like"/>
</dbReference>
<dbReference type="AlphaFoldDB" id="A0ABD1Z0P0"/>
<proteinExistence type="predicted"/>
<sequence>MGVASARGTFLDNAKDGRSAFLFLPATLTLKGTSNYKWSFQMLDSLTITFDGSSGSGENEKTGASQISEGKTLKADAQLHSFVTRSNELKELGVPRKSVLNHGLWFYSRHPNYFGEQLFWWGLSLFSAHLGQPWAVAGTVVNSGCLAYTTVLVERRMLRDTSRAKLYREYQKSTSVLIPRLAQQREASAPHNNNRVHIRWVMEEIIPPPYPPALMDKSGRISSSMLNLVLHKLQRSTVETGSYYKVTSDKSL</sequence>
<comment type="caution">
    <text evidence="1">The sequence shown here is derived from an EMBL/GenBank/DDBJ whole genome shotgun (WGS) entry which is preliminary data.</text>
</comment>